<feature type="transmembrane region" description="Helical" evidence="7">
    <location>
        <begin position="148"/>
        <end position="169"/>
    </location>
</feature>
<evidence type="ECO:0000256" key="3">
    <source>
        <dbReference type="ARBA" id="ARBA00022475"/>
    </source>
</evidence>
<feature type="transmembrane region" description="Helical" evidence="7">
    <location>
        <begin position="219"/>
        <end position="241"/>
    </location>
</feature>
<dbReference type="Pfam" id="PF03176">
    <property type="entry name" value="MMPL"/>
    <property type="match status" value="2"/>
</dbReference>
<name>A0ABQ5JUU5_9EUKA</name>
<evidence type="ECO:0000256" key="2">
    <source>
        <dbReference type="ARBA" id="ARBA00010157"/>
    </source>
</evidence>
<dbReference type="EMBL" id="BQXS01005629">
    <property type="protein sequence ID" value="GKT13369.1"/>
    <property type="molecule type" value="Genomic_DNA"/>
</dbReference>
<evidence type="ECO:0000256" key="4">
    <source>
        <dbReference type="ARBA" id="ARBA00022692"/>
    </source>
</evidence>
<feature type="transmembrane region" description="Helical" evidence="7">
    <location>
        <begin position="106"/>
        <end position="136"/>
    </location>
</feature>
<protein>
    <submittedName>
        <fullName evidence="9">Siderophore exporter MmpL4</fullName>
    </submittedName>
</protein>
<evidence type="ECO:0000256" key="7">
    <source>
        <dbReference type="SAM" id="Phobius"/>
    </source>
</evidence>
<feature type="domain" description="Membrane transport protein MMPL" evidence="8">
    <location>
        <begin position="170"/>
        <end position="272"/>
    </location>
</feature>
<gene>
    <name evidence="9" type="ORF">ADUPG1_003959</name>
</gene>
<dbReference type="Gene3D" id="1.20.1640.10">
    <property type="entry name" value="Multidrug efflux transporter AcrB transmembrane domain"/>
    <property type="match status" value="1"/>
</dbReference>
<comment type="similarity">
    <text evidence="2">Belongs to the resistance-nodulation-cell division (RND) (TC 2.A.6) family. MmpL subfamily.</text>
</comment>
<evidence type="ECO:0000256" key="5">
    <source>
        <dbReference type="ARBA" id="ARBA00022989"/>
    </source>
</evidence>
<dbReference type="PANTHER" id="PTHR33406">
    <property type="entry name" value="MEMBRANE PROTEIN MJ1562-RELATED"/>
    <property type="match status" value="1"/>
</dbReference>
<dbReference type="SUPFAM" id="SSF82866">
    <property type="entry name" value="Multidrug efflux transporter AcrB transmembrane domain"/>
    <property type="match status" value="1"/>
</dbReference>
<sequence length="273" mass="29052">TLGDDAHKYYDAVIRQLKDDPKHVQHVQDFWGDPLTAGAAQSADGKAAYVQLNLTGRFGQAEANESVEAVQKVVKDTPGLPPGVKAYVTGPAAIVSDMAESGNRTVVLITMVSVGVIFLMLLLLYRSIITVIILLFTVGIELQVARGLVAFLGMHGIVGLTTFVVNLLVSAGEDRESAYYTAYKGVAKVVLASGLTIAGAIACLHFTRLPYFKPLGIPGAVGILVAVAVALTLVPACIAAGSRFGVFDPKRQVTTRRWRRIGTAIVRWPGPIL</sequence>
<evidence type="ECO:0000313" key="9">
    <source>
        <dbReference type="EMBL" id="GKT13369.1"/>
    </source>
</evidence>
<dbReference type="PANTHER" id="PTHR33406:SF6">
    <property type="entry name" value="MEMBRANE PROTEIN YDGH-RELATED"/>
    <property type="match status" value="1"/>
</dbReference>
<keyword evidence="4 7" id="KW-0812">Transmembrane</keyword>
<organism evidence="9 10">
    <name type="scientific">Aduncisulcus paluster</name>
    <dbReference type="NCBI Taxonomy" id="2918883"/>
    <lineage>
        <taxon>Eukaryota</taxon>
        <taxon>Metamonada</taxon>
        <taxon>Carpediemonas-like organisms</taxon>
        <taxon>Aduncisulcus</taxon>
    </lineage>
</organism>
<keyword evidence="5 7" id="KW-1133">Transmembrane helix</keyword>
<dbReference type="Proteomes" id="UP001057375">
    <property type="component" value="Unassembled WGS sequence"/>
</dbReference>
<proteinExistence type="inferred from homology"/>
<evidence type="ECO:0000259" key="8">
    <source>
        <dbReference type="Pfam" id="PF03176"/>
    </source>
</evidence>
<comment type="caution">
    <text evidence="9">The sequence shown here is derived from an EMBL/GenBank/DDBJ whole genome shotgun (WGS) entry which is preliminary data.</text>
</comment>
<dbReference type="InterPro" id="IPR050545">
    <property type="entry name" value="Mycobact_MmpL"/>
</dbReference>
<comment type="subcellular location">
    <subcellularLocation>
        <location evidence="1">Cell membrane</location>
        <topology evidence="1">Multi-pass membrane protein</topology>
    </subcellularLocation>
</comment>
<feature type="domain" description="Membrane transport protein MMPL" evidence="8">
    <location>
        <begin position="2"/>
        <end position="169"/>
    </location>
</feature>
<accession>A0ABQ5JUU5</accession>
<evidence type="ECO:0000256" key="1">
    <source>
        <dbReference type="ARBA" id="ARBA00004651"/>
    </source>
</evidence>
<dbReference type="InterPro" id="IPR004869">
    <property type="entry name" value="MMPL_dom"/>
</dbReference>
<feature type="non-terminal residue" evidence="9">
    <location>
        <position position="273"/>
    </location>
</feature>
<reference evidence="9" key="1">
    <citation type="submission" date="2022-03" db="EMBL/GenBank/DDBJ databases">
        <title>Draft genome sequence of Aduncisulcus paluster, a free-living microaerophilic Fornicata.</title>
        <authorList>
            <person name="Yuyama I."/>
            <person name="Kume K."/>
            <person name="Tamura T."/>
            <person name="Inagaki Y."/>
            <person name="Hashimoto T."/>
        </authorList>
    </citation>
    <scope>NUCLEOTIDE SEQUENCE</scope>
    <source>
        <strain evidence="9">NY0171</strain>
    </source>
</reference>
<keyword evidence="10" id="KW-1185">Reference proteome</keyword>
<evidence type="ECO:0000313" key="10">
    <source>
        <dbReference type="Proteomes" id="UP001057375"/>
    </source>
</evidence>
<feature type="transmembrane region" description="Helical" evidence="7">
    <location>
        <begin position="189"/>
        <end position="207"/>
    </location>
</feature>
<feature type="non-terminal residue" evidence="9">
    <location>
        <position position="1"/>
    </location>
</feature>
<evidence type="ECO:0000256" key="6">
    <source>
        <dbReference type="ARBA" id="ARBA00023136"/>
    </source>
</evidence>
<keyword evidence="6 7" id="KW-0472">Membrane</keyword>
<keyword evidence="3" id="KW-1003">Cell membrane</keyword>